<dbReference type="SMART" id="SM00345">
    <property type="entry name" value="HTH_GNTR"/>
    <property type="match status" value="1"/>
</dbReference>
<dbReference type="eggNOG" id="arCOG06044">
    <property type="taxonomic scope" value="Archaea"/>
</dbReference>
<dbReference type="PROSITE" id="PS50949">
    <property type="entry name" value="HTH_GNTR"/>
    <property type="match status" value="1"/>
</dbReference>
<dbReference type="GO" id="GO:0003677">
    <property type="term" value="F:DNA binding"/>
    <property type="evidence" value="ECO:0007669"/>
    <property type="project" value="UniProtKB-KW"/>
</dbReference>
<dbReference type="KEGG" id="clg:Calag_1309"/>
<evidence type="ECO:0000256" key="1">
    <source>
        <dbReference type="ARBA" id="ARBA00023015"/>
    </source>
</evidence>
<dbReference type="PRINTS" id="PR00035">
    <property type="entry name" value="HTHGNTR"/>
</dbReference>
<dbReference type="RefSeq" id="WP_015232918.1">
    <property type="nucleotide sequence ID" value="NC_019791.1"/>
</dbReference>
<dbReference type="CDD" id="cd07377">
    <property type="entry name" value="WHTH_GntR"/>
    <property type="match status" value="1"/>
</dbReference>
<dbReference type="SMART" id="SM00895">
    <property type="entry name" value="FCD"/>
    <property type="match status" value="1"/>
</dbReference>
<sequence length="221" mass="25411">MSENEDKQSKYSDIVYDLLKKDILNRRFEPKDKLSETALSKLYNVSRTPVREALHKLEKEGLVVKLSDGYHVSFLTKEQILKLFEVRSILEGLAAEKAAMNRDPELLKKLRDAAEEFKKINKNDPLAAAHANANFHDIIADLSGNEYLRDILKDIRNKLAIVRIDLFASTSRIDQEIEEHWKIYQAIEKGDPQEARKAALEHQNNLIEFIKSKKMIGGLLI</sequence>
<dbReference type="Pfam" id="PF00392">
    <property type="entry name" value="GntR"/>
    <property type="match status" value="1"/>
</dbReference>
<proteinExistence type="predicted"/>
<dbReference type="Gene3D" id="1.20.120.530">
    <property type="entry name" value="GntR ligand-binding domain-like"/>
    <property type="match status" value="1"/>
</dbReference>
<dbReference type="GO" id="GO:0003700">
    <property type="term" value="F:DNA-binding transcription factor activity"/>
    <property type="evidence" value="ECO:0007669"/>
    <property type="project" value="InterPro"/>
</dbReference>
<keyword evidence="2" id="KW-0238">DNA-binding</keyword>
<dbReference type="PANTHER" id="PTHR43537">
    <property type="entry name" value="TRANSCRIPTIONAL REGULATOR, GNTR FAMILY"/>
    <property type="match status" value="1"/>
</dbReference>
<dbReference type="InParanoid" id="L0AAW3"/>
<dbReference type="SUPFAM" id="SSF46785">
    <property type="entry name" value="Winged helix' DNA-binding domain"/>
    <property type="match status" value="1"/>
</dbReference>
<gene>
    <name evidence="5" type="ordered locus">Calag_1309</name>
</gene>
<dbReference type="PANTHER" id="PTHR43537:SF5">
    <property type="entry name" value="UXU OPERON TRANSCRIPTIONAL REGULATOR"/>
    <property type="match status" value="1"/>
</dbReference>
<evidence type="ECO:0000313" key="5">
    <source>
        <dbReference type="EMBL" id="AFZ71021.1"/>
    </source>
</evidence>
<dbReference type="HOGENOM" id="CLU_017584_5_1_2"/>
<dbReference type="Proteomes" id="UP000010469">
    <property type="component" value="Chromosome"/>
</dbReference>
<evidence type="ECO:0000259" key="4">
    <source>
        <dbReference type="PROSITE" id="PS50949"/>
    </source>
</evidence>
<keyword evidence="6" id="KW-1185">Reference proteome</keyword>
<reference evidence="6" key="1">
    <citation type="submission" date="2012-03" db="EMBL/GenBank/DDBJ databases">
        <title>Complete genome of Caldisphaera lagunensis DSM 15908.</title>
        <authorList>
            <person name="Lucas S."/>
            <person name="Copeland A."/>
            <person name="Lapidus A."/>
            <person name="Glavina del Rio T."/>
            <person name="Dalin E."/>
            <person name="Tice H."/>
            <person name="Bruce D."/>
            <person name="Goodwin L."/>
            <person name="Pitluck S."/>
            <person name="Peters L."/>
            <person name="Mikhailova N."/>
            <person name="Teshima H."/>
            <person name="Kyrpides N."/>
            <person name="Mavromatis K."/>
            <person name="Ivanova N."/>
            <person name="Brettin T."/>
            <person name="Detter J.C."/>
            <person name="Han C."/>
            <person name="Larimer F."/>
            <person name="Land M."/>
            <person name="Hauser L."/>
            <person name="Markowitz V."/>
            <person name="Cheng J.-F."/>
            <person name="Hugenholtz P."/>
            <person name="Woyke T."/>
            <person name="Wu D."/>
            <person name="Spring S."/>
            <person name="Schroeder M."/>
            <person name="Brambilla E."/>
            <person name="Klenk H.-P."/>
            <person name="Eisen J.A."/>
        </authorList>
    </citation>
    <scope>NUCLEOTIDE SEQUENCE [LARGE SCALE GENOMIC DNA]</scope>
    <source>
        <strain evidence="6">DSM 15908 / JCM 11604 / IC-154</strain>
    </source>
</reference>
<protein>
    <submittedName>
        <fullName evidence="5">Transcriptional regulator</fullName>
    </submittedName>
</protein>
<evidence type="ECO:0000313" key="6">
    <source>
        <dbReference type="Proteomes" id="UP000010469"/>
    </source>
</evidence>
<dbReference type="InterPro" id="IPR000524">
    <property type="entry name" value="Tscrpt_reg_HTH_GntR"/>
</dbReference>
<evidence type="ECO:0000256" key="2">
    <source>
        <dbReference type="ARBA" id="ARBA00023125"/>
    </source>
</evidence>
<dbReference type="SUPFAM" id="SSF48008">
    <property type="entry name" value="GntR ligand-binding domain-like"/>
    <property type="match status" value="1"/>
</dbReference>
<feature type="domain" description="HTH gntR-type" evidence="4">
    <location>
        <begin position="9"/>
        <end position="75"/>
    </location>
</feature>
<organism evidence="5 6">
    <name type="scientific">Caldisphaera lagunensis (strain DSM 15908 / JCM 11604 / ANMR 0165 / IC-154)</name>
    <dbReference type="NCBI Taxonomy" id="1056495"/>
    <lineage>
        <taxon>Archaea</taxon>
        <taxon>Thermoproteota</taxon>
        <taxon>Thermoprotei</taxon>
        <taxon>Acidilobales</taxon>
        <taxon>Caldisphaeraceae</taxon>
        <taxon>Caldisphaera</taxon>
    </lineage>
</organism>
<dbReference type="InterPro" id="IPR011711">
    <property type="entry name" value="GntR_C"/>
</dbReference>
<dbReference type="InterPro" id="IPR036388">
    <property type="entry name" value="WH-like_DNA-bd_sf"/>
</dbReference>
<evidence type="ECO:0000256" key="3">
    <source>
        <dbReference type="ARBA" id="ARBA00023163"/>
    </source>
</evidence>
<dbReference type="EMBL" id="CP003378">
    <property type="protein sequence ID" value="AFZ71021.1"/>
    <property type="molecule type" value="Genomic_DNA"/>
</dbReference>
<keyword evidence="1" id="KW-0805">Transcription regulation</keyword>
<dbReference type="InterPro" id="IPR008920">
    <property type="entry name" value="TF_FadR/GntR_C"/>
</dbReference>
<accession>L0AAW3</accession>
<dbReference type="OrthoDB" id="56898at2157"/>
<dbReference type="GeneID" id="14212569"/>
<dbReference type="InterPro" id="IPR036390">
    <property type="entry name" value="WH_DNA-bd_sf"/>
</dbReference>
<dbReference type="AlphaFoldDB" id="L0AAW3"/>
<name>L0AAW3_CALLD</name>
<dbReference type="Gene3D" id="1.10.10.10">
    <property type="entry name" value="Winged helix-like DNA-binding domain superfamily/Winged helix DNA-binding domain"/>
    <property type="match status" value="1"/>
</dbReference>
<dbReference type="Pfam" id="PF07729">
    <property type="entry name" value="FCD"/>
    <property type="match status" value="1"/>
</dbReference>
<dbReference type="STRING" id="1056495.Calag_1309"/>
<keyword evidence="3" id="KW-0804">Transcription</keyword>